<proteinExistence type="predicted"/>
<comment type="caution">
    <text evidence="2">The sequence shown here is derived from an EMBL/GenBank/DDBJ whole genome shotgun (WGS) entry which is preliminary data.</text>
</comment>
<evidence type="ECO:0000313" key="2">
    <source>
        <dbReference type="EMBL" id="KAG5599794.1"/>
    </source>
</evidence>
<dbReference type="PANTHER" id="PTHR45654:SF20">
    <property type="entry name" value="HOMEOBOX PROTEIN"/>
    <property type="match status" value="1"/>
</dbReference>
<organism evidence="2 3">
    <name type="scientific">Solanum commersonii</name>
    <name type="common">Commerson's wild potato</name>
    <name type="synonym">Commerson's nightshade</name>
    <dbReference type="NCBI Taxonomy" id="4109"/>
    <lineage>
        <taxon>Eukaryota</taxon>
        <taxon>Viridiplantae</taxon>
        <taxon>Streptophyta</taxon>
        <taxon>Embryophyta</taxon>
        <taxon>Tracheophyta</taxon>
        <taxon>Spermatophyta</taxon>
        <taxon>Magnoliopsida</taxon>
        <taxon>eudicotyledons</taxon>
        <taxon>Gunneridae</taxon>
        <taxon>Pentapetalae</taxon>
        <taxon>asterids</taxon>
        <taxon>lamiids</taxon>
        <taxon>Solanales</taxon>
        <taxon>Solanaceae</taxon>
        <taxon>Solanoideae</taxon>
        <taxon>Solaneae</taxon>
        <taxon>Solanum</taxon>
    </lineage>
</organism>
<accession>A0A9J5YHM5</accession>
<evidence type="ECO:0000313" key="3">
    <source>
        <dbReference type="Proteomes" id="UP000824120"/>
    </source>
</evidence>
<protein>
    <submittedName>
        <fullName evidence="2">Uncharacterized protein</fullName>
    </submittedName>
</protein>
<name>A0A9J5YHM5_SOLCO</name>
<keyword evidence="1" id="KW-0472">Membrane</keyword>
<dbReference type="PANTHER" id="PTHR45654">
    <property type="entry name" value="HOMEOBOX-LEUCINE ZIPPER PROTEIN MERISTEM L1"/>
    <property type="match status" value="1"/>
</dbReference>
<dbReference type="EMBL" id="JACXVP010000006">
    <property type="protein sequence ID" value="KAG5599794.1"/>
    <property type="molecule type" value="Genomic_DNA"/>
</dbReference>
<dbReference type="Proteomes" id="UP000824120">
    <property type="component" value="Chromosome 6"/>
</dbReference>
<gene>
    <name evidence="2" type="ORF">H5410_031164</name>
</gene>
<keyword evidence="1" id="KW-1133">Transmembrane helix</keyword>
<reference evidence="2 3" key="1">
    <citation type="submission" date="2020-09" db="EMBL/GenBank/DDBJ databases">
        <title>De no assembly of potato wild relative species, Solanum commersonii.</title>
        <authorList>
            <person name="Cho K."/>
        </authorList>
    </citation>
    <scope>NUCLEOTIDE SEQUENCE [LARGE SCALE GENOMIC DNA]</scope>
    <source>
        <strain evidence="2">LZ3.2</strain>
        <tissue evidence="2">Leaf</tissue>
    </source>
</reference>
<dbReference type="AlphaFoldDB" id="A0A9J5YHM5"/>
<sequence>IEAELQIISNVGLVREIQFLRFCQKMLKVLELLWMSLSTQSKKVRNKIKLKNVEGSLLVALFKMCLMVIWIEQMEYDEFFFHHLYLPLIRAGLGFGAERWMSYLQRQSEFLIVMASFVDSTVYHEYFIITPCPYKFEYQLKKFSFNKILFWTVDSKDEIGMKILAQHMTRNFCAGICATPHSGKKFN</sequence>
<dbReference type="InterPro" id="IPR042160">
    <property type="entry name" value="HD-Zip_IV"/>
</dbReference>
<keyword evidence="3" id="KW-1185">Reference proteome</keyword>
<feature type="non-terminal residue" evidence="2">
    <location>
        <position position="187"/>
    </location>
</feature>
<feature type="transmembrane region" description="Helical" evidence="1">
    <location>
        <begin position="55"/>
        <end position="73"/>
    </location>
</feature>
<keyword evidence="1" id="KW-0812">Transmembrane</keyword>
<evidence type="ECO:0000256" key="1">
    <source>
        <dbReference type="SAM" id="Phobius"/>
    </source>
</evidence>